<protein>
    <submittedName>
        <fullName evidence="2">Uncharacterized protein</fullName>
    </submittedName>
</protein>
<reference evidence="3" key="1">
    <citation type="journal article" date="2006" name="Proc. Natl. Acad. Sci. U.S.A.">
        <title>The complete genome of Rhodococcus sp. RHA1 provides insights into a catabolic powerhouse.</title>
        <authorList>
            <person name="McLeod M.P."/>
            <person name="Warren R.L."/>
            <person name="Hsiao W.W.L."/>
            <person name="Araki N."/>
            <person name="Myhre M."/>
            <person name="Fernandes C."/>
            <person name="Miyazawa D."/>
            <person name="Wong W."/>
            <person name="Lillquist A.L."/>
            <person name="Wang D."/>
            <person name="Dosanjh M."/>
            <person name="Hara H."/>
            <person name="Petrescu A."/>
            <person name="Morin R.D."/>
            <person name="Yang G."/>
            <person name="Stott J.M."/>
            <person name="Schein J.E."/>
            <person name="Shin H."/>
            <person name="Smailus D."/>
            <person name="Siddiqui A.S."/>
            <person name="Marra M.A."/>
            <person name="Jones S.J.M."/>
            <person name="Holt R."/>
            <person name="Brinkman F.S.L."/>
            <person name="Miyauchi K."/>
            <person name="Fukuda M."/>
            <person name="Davies J.E."/>
            <person name="Mohn W.W."/>
            <person name="Eltis L.D."/>
        </authorList>
    </citation>
    <scope>NUCLEOTIDE SEQUENCE [LARGE SCALE GENOMIC DNA]</scope>
    <source>
        <strain evidence="3">RHA1</strain>
    </source>
</reference>
<proteinExistence type="predicted"/>
<dbReference type="Proteomes" id="UP000008710">
    <property type="component" value="Plasmid pRHL1"/>
</dbReference>
<dbReference type="EMBL" id="CP000432">
    <property type="protein sequence ID" value="ABG99446.1"/>
    <property type="molecule type" value="Genomic_DNA"/>
</dbReference>
<sequence length="80" mass="8251">MGAPNHAHSVEQWTVSAMVGALTERQSHTLHPGSGCGGIARLVVPRLLLQSAATAVPWSVTASPGPAPGDETRPGRARFS</sequence>
<name>Q0RZ40_RHOJR</name>
<evidence type="ECO:0000256" key="1">
    <source>
        <dbReference type="SAM" id="MobiDB-lite"/>
    </source>
</evidence>
<accession>Q0RZ40</accession>
<geneLocation type="plasmid" evidence="2 3">
    <name>pRHL1</name>
</geneLocation>
<organism evidence="2 3">
    <name type="scientific">Rhodococcus jostii (strain RHA1)</name>
    <dbReference type="NCBI Taxonomy" id="101510"/>
    <lineage>
        <taxon>Bacteria</taxon>
        <taxon>Bacillati</taxon>
        <taxon>Actinomycetota</taxon>
        <taxon>Actinomycetes</taxon>
        <taxon>Mycobacteriales</taxon>
        <taxon>Nocardiaceae</taxon>
        <taxon>Rhodococcus</taxon>
    </lineage>
</organism>
<keyword evidence="2" id="KW-0614">Plasmid</keyword>
<evidence type="ECO:0000313" key="3">
    <source>
        <dbReference type="Proteomes" id="UP000008710"/>
    </source>
</evidence>
<feature type="region of interest" description="Disordered" evidence="1">
    <location>
        <begin position="59"/>
        <end position="80"/>
    </location>
</feature>
<evidence type="ECO:0000313" key="2">
    <source>
        <dbReference type="EMBL" id="ABG99446.1"/>
    </source>
</evidence>
<dbReference type="AlphaFoldDB" id="Q0RZ40"/>
<dbReference type="KEGG" id="rha:RHA1_ro08402"/>
<dbReference type="HOGENOM" id="CLU_2587405_0_0_11"/>
<gene>
    <name evidence="2" type="ordered locus">RHA1_ro08402</name>
</gene>